<evidence type="ECO:0000256" key="4">
    <source>
        <dbReference type="ARBA" id="ARBA00022723"/>
    </source>
</evidence>
<dbReference type="GO" id="GO:0006310">
    <property type="term" value="P:DNA recombination"/>
    <property type="evidence" value="ECO:0007669"/>
    <property type="project" value="UniProtKB-KW"/>
</dbReference>
<dbReference type="AlphaFoldDB" id="A1U7V8"/>
<dbReference type="PANTHER" id="PTHR30405:SF25">
    <property type="entry name" value="RNA-GUIDED DNA ENDONUCLEASE INSQ-RELATED"/>
    <property type="match status" value="1"/>
</dbReference>
<keyword evidence="12" id="KW-0614">Plasmid</keyword>
<comment type="similarity">
    <text evidence="2">In the N-terminal section; belongs to the transposase 2 family.</text>
</comment>
<dbReference type="NCBIfam" id="TIGR01766">
    <property type="entry name" value="IS200/IS605 family accessory protein TnpB-like domain"/>
    <property type="match status" value="1"/>
</dbReference>
<feature type="domain" description="Cas12f1-like TNB" evidence="10">
    <location>
        <begin position="315"/>
        <end position="382"/>
    </location>
</feature>
<dbReference type="GO" id="GO:0032196">
    <property type="term" value="P:transposition"/>
    <property type="evidence" value="ECO:0007669"/>
    <property type="project" value="UniProtKB-KW"/>
</dbReference>
<feature type="transmembrane region" description="Helical" evidence="8">
    <location>
        <begin position="6"/>
        <end position="26"/>
    </location>
</feature>
<evidence type="ECO:0000259" key="10">
    <source>
        <dbReference type="Pfam" id="PF07282"/>
    </source>
</evidence>
<dbReference type="Pfam" id="PF12323">
    <property type="entry name" value="HTH_OrfB_IS605"/>
    <property type="match status" value="1"/>
</dbReference>
<dbReference type="InterPro" id="IPR001959">
    <property type="entry name" value="Transposase"/>
</dbReference>
<evidence type="ECO:0000256" key="5">
    <source>
        <dbReference type="ARBA" id="ARBA00022833"/>
    </source>
</evidence>
<organism evidence="12 13">
    <name type="scientific">Marinobacter nauticus (strain ATCC 700491 / DSM 11845 / VT8)</name>
    <name type="common">Marinobacter aquaeolei</name>
    <dbReference type="NCBI Taxonomy" id="351348"/>
    <lineage>
        <taxon>Bacteria</taxon>
        <taxon>Pseudomonadati</taxon>
        <taxon>Pseudomonadota</taxon>
        <taxon>Gammaproteobacteria</taxon>
        <taxon>Pseudomonadales</taxon>
        <taxon>Marinobacteraceae</taxon>
        <taxon>Marinobacter</taxon>
    </lineage>
</organism>
<dbReference type="eggNOG" id="COG0675">
    <property type="taxonomic scope" value="Bacteria"/>
</dbReference>
<keyword evidence="4" id="KW-0479">Metal-binding</keyword>
<accession>A1U7V8</accession>
<proteinExistence type="inferred from homology"/>
<feature type="domain" description="Transposase putative helix-turn-helix" evidence="11">
    <location>
        <begin position="28"/>
        <end position="73"/>
    </location>
</feature>
<dbReference type="KEGG" id="maq:Maqu_4226"/>
<name>A1U7V8_MARN8</name>
<evidence type="ECO:0000256" key="8">
    <source>
        <dbReference type="SAM" id="Phobius"/>
    </source>
</evidence>
<keyword evidence="8" id="KW-0472">Membrane</keyword>
<dbReference type="InterPro" id="IPR051399">
    <property type="entry name" value="RNA-guided_DNA_endo/Transpos"/>
</dbReference>
<reference evidence="13" key="1">
    <citation type="journal article" date="2011" name="Appl. Environ. Microbiol.">
        <title>Genomic potential of Marinobacter aquaeolei, a biogeochemical 'opportunitroph'.</title>
        <authorList>
            <person name="Singer E."/>
            <person name="Webb E.A."/>
            <person name="Nelson W.C."/>
            <person name="Heidelberg J.F."/>
            <person name="Ivanova N."/>
            <person name="Pati A."/>
            <person name="Edwards K.J."/>
        </authorList>
    </citation>
    <scope>NUCLEOTIDE SEQUENCE [LARGE SCALE GENOMIC DNA]</scope>
    <source>
        <strain evidence="13">ATCC 700491 / DSM 11845 / VT8</strain>
    </source>
</reference>
<evidence type="ECO:0000256" key="1">
    <source>
        <dbReference type="ARBA" id="ARBA00008761"/>
    </source>
</evidence>
<dbReference type="EMBL" id="CP000515">
    <property type="protein sequence ID" value="ABM21077.1"/>
    <property type="molecule type" value="Genomic_DNA"/>
</dbReference>
<dbReference type="Proteomes" id="UP000000998">
    <property type="component" value="Plasmid pMAQU01"/>
</dbReference>
<evidence type="ECO:0000256" key="2">
    <source>
        <dbReference type="ARBA" id="ARBA00011044"/>
    </source>
</evidence>
<dbReference type="GO" id="GO:0046872">
    <property type="term" value="F:metal ion binding"/>
    <property type="evidence" value="ECO:0007669"/>
    <property type="project" value="UniProtKB-KW"/>
</dbReference>
<keyword evidence="6" id="KW-0238">DNA-binding</keyword>
<keyword evidence="7" id="KW-0233">DNA recombination</keyword>
<evidence type="ECO:0000259" key="11">
    <source>
        <dbReference type="Pfam" id="PF12323"/>
    </source>
</evidence>
<dbReference type="GO" id="GO:0003677">
    <property type="term" value="F:DNA binding"/>
    <property type="evidence" value="ECO:0007669"/>
    <property type="project" value="UniProtKB-KW"/>
</dbReference>
<dbReference type="NCBIfam" id="NF040570">
    <property type="entry name" value="guided_TnpB"/>
    <property type="match status" value="1"/>
</dbReference>
<dbReference type="HOGENOM" id="CLU_032903_0_0_6"/>
<evidence type="ECO:0000256" key="7">
    <source>
        <dbReference type="ARBA" id="ARBA00023172"/>
    </source>
</evidence>
<evidence type="ECO:0000313" key="13">
    <source>
        <dbReference type="Proteomes" id="UP000000998"/>
    </source>
</evidence>
<keyword evidence="8" id="KW-0812">Transmembrane</keyword>
<dbReference type="DNASU" id="4653403"/>
<evidence type="ECO:0000313" key="12">
    <source>
        <dbReference type="EMBL" id="ABM21077.1"/>
    </source>
</evidence>
<dbReference type="Pfam" id="PF07282">
    <property type="entry name" value="Cas12f1-like_TNB"/>
    <property type="match status" value="1"/>
</dbReference>
<keyword evidence="8" id="KW-1133">Transmembrane helix</keyword>
<feature type="domain" description="Probable transposase IS891/IS1136/IS1341" evidence="9">
    <location>
        <begin position="202"/>
        <end position="303"/>
    </location>
</feature>
<dbReference type="InterPro" id="IPR010095">
    <property type="entry name" value="Cas12f1-like_TNB"/>
</dbReference>
<keyword evidence="5" id="KW-0862">Zinc</keyword>
<dbReference type="PANTHER" id="PTHR30405">
    <property type="entry name" value="TRANSPOSASE"/>
    <property type="match status" value="1"/>
</dbReference>
<evidence type="ECO:0000256" key="6">
    <source>
        <dbReference type="ARBA" id="ARBA00023125"/>
    </source>
</evidence>
<dbReference type="Pfam" id="PF01385">
    <property type="entry name" value="OrfB_IS605"/>
    <property type="match status" value="1"/>
</dbReference>
<geneLocation type="plasmid" evidence="12 13">
    <name>pMAQU01</name>
</geneLocation>
<evidence type="ECO:0000256" key="3">
    <source>
        <dbReference type="ARBA" id="ARBA00022578"/>
    </source>
</evidence>
<sequence length="408" mass="46080">MSASAAPVLAASFVVVAIYWCTVYIYSMAKRAYKFRFYPTPEQEVLLARTFGCVRFVYNAVLRYRTDAFHERQERIGYAAASAKLTALKKDPDLAFLNEVSCVPLQQSLRHQQTAFKNFFEGRARYPRFKSKRYRQSAEFTRSAFKYRDGQLFLAKSKEPLAVRWSRALPCEPTTITVSRDSAGRYFVSCLCEFDPRVLPVTPKMTGIDLGLKDLFVTSDGLRIGNPRHTAKYAAKLAKAQRRLSRKKLGSRNRAKARQKVARIHAKLSDCRMDNLHKLSRKIVNENQVICVESLKVKNMLRNRSLAKSISDAGWGEFVRQLEYKADWAGRQVVAIDPWYPSSKLCSGCGFVMEAMPLTIRHWTCPDCATEHDRDINAAINIKAAGLAVLALGESVSGMESVSVSSSR</sequence>
<dbReference type="InterPro" id="IPR021027">
    <property type="entry name" value="Transposase_put_HTH"/>
</dbReference>
<protein>
    <submittedName>
        <fullName evidence="12">Transposase, IS605 OrfB family</fullName>
    </submittedName>
</protein>
<comment type="similarity">
    <text evidence="1">In the C-terminal section; belongs to the transposase 35 family.</text>
</comment>
<keyword evidence="3" id="KW-0815">Transposition</keyword>
<evidence type="ECO:0000259" key="9">
    <source>
        <dbReference type="Pfam" id="PF01385"/>
    </source>
</evidence>
<gene>
    <name evidence="12" type="ordered locus">Maqu_4226</name>
</gene>